<evidence type="ECO:0000256" key="2">
    <source>
        <dbReference type="ARBA" id="ARBA00006285"/>
    </source>
</evidence>
<dbReference type="GO" id="GO:0016020">
    <property type="term" value="C:membrane"/>
    <property type="evidence" value="ECO:0007669"/>
    <property type="project" value="TreeGrafter"/>
</dbReference>
<accession>A0A7S2AK05</accession>
<dbReference type="PANTHER" id="PTHR22600:SF21">
    <property type="entry name" value="BETA-HEXOSAMINIDASE A"/>
    <property type="match status" value="1"/>
</dbReference>
<dbReference type="InterPro" id="IPR015883">
    <property type="entry name" value="Glyco_hydro_20_cat"/>
</dbReference>
<dbReference type="PRINTS" id="PR00738">
    <property type="entry name" value="GLHYDRLASE20"/>
</dbReference>
<comment type="similarity">
    <text evidence="2">Belongs to the glycosyl hydrolase 20 family.</text>
</comment>
<proteinExistence type="inferred from homology"/>
<dbReference type="Pfam" id="PF00728">
    <property type="entry name" value="Glyco_hydro_20"/>
    <property type="match status" value="1"/>
</dbReference>
<dbReference type="InterPro" id="IPR017853">
    <property type="entry name" value="GH"/>
</dbReference>
<evidence type="ECO:0000256" key="1">
    <source>
        <dbReference type="ARBA" id="ARBA00001231"/>
    </source>
</evidence>
<dbReference type="AlphaFoldDB" id="A0A7S2AK05"/>
<dbReference type="EMBL" id="HBGS01000738">
    <property type="protein sequence ID" value="CAD9369208.1"/>
    <property type="molecule type" value="Transcribed_RNA"/>
</dbReference>
<organism evidence="7">
    <name type="scientific">Octactis speculum</name>
    <dbReference type="NCBI Taxonomy" id="3111310"/>
    <lineage>
        <taxon>Eukaryota</taxon>
        <taxon>Sar</taxon>
        <taxon>Stramenopiles</taxon>
        <taxon>Ochrophyta</taxon>
        <taxon>Dictyochophyceae</taxon>
        <taxon>Dictyochales</taxon>
        <taxon>Dictyochaceae</taxon>
        <taxon>Octactis</taxon>
    </lineage>
</organism>
<evidence type="ECO:0000256" key="5">
    <source>
        <dbReference type="PIRSR" id="PIRSR625705-1"/>
    </source>
</evidence>
<evidence type="ECO:0000256" key="3">
    <source>
        <dbReference type="ARBA" id="ARBA00012663"/>
    </source>
</evidence>
<dbReference type="EC" id="3.2.1.52" evidence="3"/>
<evidence type="ECO:0000256" key="4">
    <source>
        <dbReference type="ARBA" id="ARBA00022801"/>
    </source>
</evidence>
<dbReference type="InterPro" id="IPR025705">
    <property type="entry name" value="Beta_hexosaminidase_sua/sub"/>
</dbReference>
<dbReference type="GO" id="GO:0030203">
    <property type="term" value="P:glycosaminoglycan metabolic process"/>
    <property type="evidence" value="ECO:0007669"/>
    <property type="project" value="TreeGrafter"/>
</dbReference>
<evidence type="ECO:0000313" key="7">
    <source>
        <dbReference type="EMBL" id="CAD9369208.1"/>
    </source>
</evidence>
<sequence length="362" mass="41410">MAYSKLNVLHLHLSDQESFPLKSTMFPHLWDSAFSKGERYTSREMRQLVKYAHMRGVSVMPEFDSPSHSKAMCMGVPDMVCMSGCTYNDNQPLRPLDVTFQYLHDLWSEVLRPMNNISEMFPFNIGHIGGDEVKTECWDEDNVTALWMKENGLNSTETYLYFVNRNVDIMRSHGRSSVVWNDAFDDYTTEVDPSAILMFWTDLDNGKYFKMAAKNNRKIIAATAHPLYLSNSNDYSAKLAYEYDPCDCSNSANQDNCVNTTSECEMIIGLETAFWTSDYDASNLAVSLWPRAAAMAERAWSAQEFRYYTNETFYGSPSTTERLGKFRCSLMQRGVPVLPVTANWYHKYASNRPDVSGSCMSQ</sequence>
<gene>
    <name evidence="7" type="ORF">DSPE1174_LOCUS400</name>
</gene>
<evidence type="ECO:0000259" key="6">
    <source>
        <dbReference type="Pfam" id="PF00728"/>
    </source>
</evidence>
<comment type="catalytic activity">
    <reaction evidence="1">
        <text>Hydrolysis of terminal non-reducing N-acetyl-D-hexosamine residues in N-acetyl-beta-D-hexosaminides.</text>
        <dbReference type="EC" id="3.2.1.52"/>
    </reaction>
</comment>
<feature type="domain" description="Glycoside hydrolase family 20 catalytic" evidence="6">
    <location>
        <begin position="1"/>
        <end position="302"/>
    </location>
</feature>
<protein>
    <recommendedName>
        <fullName evidence="3">beta-N-acetylhexosaminidase</fullName>
        <ecNumber evidence="3">3.2.1.52</ecNumber>
    </recommendedName>
</protein>
<dbReference type="Gene3D" id="3.20.20.80">
    <property type="entry name" value="Glycosidases"/>
    <property type="match status" value="1"/>
</dbReference>
<dbReference type="GO" id="GO:0005975">
    <property type="term" value="P:carbohydrate metabolic process"/>
    <property type="evidence" value="ECO:0007669"/>
    <property type="project" value="InterPro"/>
</dbReference>
<keyword evidence="4" id="KW-0378">Hydrolase</keyword>
<feature type="active site" description="Proton donor" evidence="5">
    <location>
        <position position="132"/>
    </location>
</feature>
<dbReference type="GO" id="GO:0004563">
    <property type="term" value="F:beta-N-acetylhexosaminidase activity"/>
    <property type="evidence" value="ECO:0007669"/>
    <property type="project" value="UniProtKB-EC"/>
</dbReference>
<name>A0A7S2AK05_9STRA</name>
<reference evidence="7" key="1">
    <citation type="submission" date="2021-01" db="EMBL/GenBank/DDBJ databases">
        <authorList>
            <person name="Corre E."/>
            <person name="Pelletier E."/>
            <person name="Niang G."/>
            <person name="Scheremetjew M."/>
            <person name="Finn R."/>
            <person name="Kale V."/>
            <person name="Holt S."/>
            <person name="Cochrane G."/>
            <person name="Meng A."/>
            <person name="Brown T."/>
            <person name="Cohen L."/>
        </authorList>
    </citation>
    <scope>NUCLEOTIDE SEQUENCE</scope>
    <source>
        <strain evidence="7">CCMP1381</strain>
    </source>
</reference>
<dbReference type="PANTHER" id="PTHR22600">
    <property type="entry name" value="BETA-HEXOSAMINIDASE"/>
    <property type="match status" value="1"/>
</dbReference>
<dbReference type="SUPFAM" id="SSF51445">
    <property type="entry name" value="(Trans)glycosidases"/>
    <property type="match status" value="1"/>
</dbReference>